<evidence type="ECO:0000259" key="2">
    <source>
        <dbReference type="Pfam" id="PF00586"/>
    </source>
</evidence>
<dbReference type="InterPro" id="IPR036921">
    <property type="entry name" value="PurM-like_N_sf"/>
</dbReference>
<gene>
    <name evidence="4" type="primary">hypE</name>
    <name evidence="4" type="ORF">NSPZN2_130023</name>
</gene>
<dbReference type="EC" id="4.2.1.-" evidence="4"/>
<organism evidence="4 5">
    <name type="scientific">Nitrospira defluvii</name>
    <dbReference type="NCBI Taxonomy" id="330214"/>
    <lineage>
        <taxon>Bacteria</taxon>
        <taxon>Pseudomonadati</taxon>
        <taxon>Nitrospirota</taxon>
        <taxon>Nitrospiria</taxon>
        <taxon>Nitrospirales</taxon>
        <taxon>Nitrospiraceae</taxon>
        <taxon>Nitrospira</taxon>
    </lineage>
</organism>
<evidence type="ECO:0000256" key="1">
    <source>
        <dbReference type="ARBA" id="ARBA00006243"/>
    </source>
</evidence>
<proteinExistence type="inferred from homology"/>
<feature type="domain" description="PurM-like C-terminal" evidence="3">
    <location>
        <begin position="176"/>
        <end position="326"/>
    </location>
</feature>
<reference evidence="4 5" key="1">
    <citation type="submission" date="2021-02" db="EMBL/GenBank/DDBJ databases">
        <authorList>
            <person name="Han P."/>
        </authorList>
    </citation>
    <scope>NUCLEOTIDE SEQUENCE [LARGE SCALE GENOMIC DNA]</scope>
    <source>
        <strain evidence="4">Candidatus Nitrospira sp. ZN2</strain>
    </source>
</reference>
<feature type="domain" description="PurM-like N-terminal" evidence="2">
    <location>
        <begin position="59"/>
        <end position="164"/>
    </location>
</feature>
<dbReference type="EMBL" id="CAJNBJ010000005">
    <property type="protein sequence ID" value="CAE6739607.1"/>
    <property type="molecule type" value="Genomic_DNA"/>
</dbReference>
<dbReference type="InterPro" id="IPR016188">
    <property type="entry name" value="PurM-like_N"/>
</dbReference>
<keyword evidence="4" id="KW-0456">Lyase</keyword>
<comment type="caution">
    <text evidence="4">The sequence shown here is derived from an EMBL/GenBank/DDBJ whole genome shotgun (WGS) entry which is preliminary data.</text>
</comment>
<dbReference type="PIRSF" id="PIRSF005644">
    <property type="entry name" value="Hdrgns_mtr_HypE"/>
    <property type="match status" value="1"/>
</dbReference>
<dbReference type="SUPFAM" id="SSF55326">
    <property type="entry name" value="PurM N-terminal domain-like"/>
    <property type="match status" value="1"/>
</dbReference>
<comment type="similarity">
    <text evidence="1">Belongs to the HypE family.</text>
</comment>
<dbReference type="Proteomes" id="UP000675880">
    <property type="component" value="Unassembled WGS sequence"/>
</dbReference>
<evidence type="ECO:0000313" key="5">
    <source>
        <dbReference type="Proteomes" id="UP000675880"/>
    </source>
</evidence>
<dbReference type="PANTHER" id="PTHR30303">
    <property type="entry name" value="HYDROGENASE ISOENZYMES FORMATION PROTEIN HYPE"/>
    <property type="match status" value="1"/>
</dbReference>
<protein>
    <submittedName>
        <fullName evidence="4">Hydrogenase maturation protein, carbamoyl dehydratase</fullName>
        <ecNumber evidence="4">4.2.1.-</ecNumber>
    </submittedName>
</protein>
<dbReference type="Gene3D" id="3.90.650.10">
    <property type="entry name" value="PurM-like C-terminal domain"/>
    <property type="match status" value="1"/>
</dbReference>
<dbReference type="CDD" id="cd02197">
    <property type="entry name" value="HypE"/>
    <property type="match status" value="1"/>
</dbReference>
<dbReference type="RefSeq" id="WP_213041970.1">
    <property type="nucleotide sequence ID" value="NZ_CAJNBJ010000005.1"/>
</dbReference>
<dbReference type="Pfam" id="PF00586">
    <property type="entry name" value="AIRS"/>
    <property type="match status" value="1"/>
</dbReference>
<dbReference type="InterPro" id="IPR036676">
    <property type="entry name" value="PurM-like_C_sf"/>
</dbReference>
<dbReference type="Gene3D" id="3.30.1330.10">
    <property type="entry name" value="PurM-like, N-terminal domain"/>
    <property type="match status" value="1"/>
</dbReference>
<dbReference type="NCBIfam" id="TIGR02124">
    <property type="entry name" value="hypE"/>
    <property type="match status" value="1"/>
</dbReference>
<name>A0ABM8R924_9BACT</name>
<dbReference type="Pfam" id="PF02769">
    <property type="entry name" value="AIRS_C"/>
    <property type="match status" value="1"/>
</dbReference>
<dbReference type="SUPFAM" id="SSF56042">
    <property type="entry name" value="PurM C-terminal domain-like"/>
    <property type="match status" value="1"/>
</dbReference>
<evidence type="ECO:0000313" key="4">
    <source>
        <dbReference type="EMBL" id="CAE6739607.1"/>
    </source>
</evidence>
<keyword evidence="5" id="KW-1185">Reference proteome</keyword>
<dbReference type="GO" id="GO:0016829">
    <property type="term" value="F:lyase activity"/>
    <property type="evidence" value="ECO:0007669"/>
    <property type="project" value="UniProtKB-KW"/>
</dbReference>
<dbReference type="InterPro" id="IPR011854">
    <property type="entry name" value="HypE"/>
</dbReference>
<evidence type="ECO:0000259" key="3">
    <source>
        <dbReference type="Pfam" id="PF02769"/>
    </source>
</evidence>
<dbReference type="InterPro" id="IPR010918">
    <property type="entry name" value="PurM-like_C_dom"/>
</dbReference>
<dbReference type="PANTHER" id="PTHR30303:SF0">
    <property type="entry name" value="CARBAMOYL DEHYDRATASE HYPE"/>
    <property type="match status" value="1"/>
</dbReference>
<accession>A0ABM8R924</accession>
<sequence length="350" mass="36804">MADHQALHLHCSVPVRSATVQLAHGGGGRLMQELIRDIFVRAFDNPMLAQLHDGATWPVAEGTLAFTTDSYVVSPLFFPGGDIGSLAVHGTINDLAMCGAMPLYLSAGFILEEGLSMETLQNVVESMAKAAEEAGVQVVTGDTKVVDRGKGDGVFINTAGIGVVPPGIRIGPDEVKSGDAILLSGDLGSHGVAVLSVREGLRFTGEIESDSAPLHRVVRDLLGSGVPVHCLRDLTRGGLASALNELAVGANSGMTIEESLIPVRESVRGACELLGLDPLYVANEGRFIAFVPESHVDEALAAMRRHRVAHQAVRIGSVTDVGSPIVALRTVLGTHRILDLLSGEQLPRIC</sequence>